<feature type="domain" description="Sulfatase-modifying factor enzyme-like" evidence="1">
    <location>
        <begin position="55"/>
        <end position="212"/>
    </location>
</feature>
<dbReference type="InterPro" id="IPR005532">
    <property type="entry name" value="SUMF_dom"/>
</dbReference>
<comment type="caution">
    <text evidence="2">The sequence shown here is derived from an EMBL/GenBank/DDBJ whole genome shotgun (WGS) entry which is preliminary data.</text>
</comment>
<dbReference type="AlphaFoldDB" id="A0A9X1MF74"/>
<dbReference type="RefSeq" id="WP_227895705.1">
    <property type="nucleotide sequence ID" value="NZ_CP099466.1"/>
</dbReference>
<reference evidence="2" key="1">
    <citation type="submission" date="2021-10" db="EMBL/GenBank/DDBJ databases">
        <title>Novel species in genus Arthrobacter.</title>
        <authorList>
            <person name="Liu Y."/>
        </authorList>
    </citation>
    <scope>NUCLEOTIDE SEQUENCE</scope>
    <source>
        <strain evidence="2">Zg-Y453</strain>
    </source>
</reference>
<protein>
    <submittedName>
        <fullName evidence="2">Formylglycine-generating enzyme family protein</fullName>
    </submittedName>
</protein>
<dbReference type="InterPro" id="IPR051043">
    <property type="entry name" value="Sulfatase_Mod_Factor_Kinase"/>
</dbReference>
<sequence>MATLDLRILPAGEVELHDERRRRRWSVELEPFEIGVVPITKAEYAQGMGTGESIARSPAVDLSWFDAVMFCNAASVRDGLAPVYLVNKEGVTWQTEVSGYRLPTEAEWEYACRAGTTGPHYGPLAHIAWTAEDEVEELQAVGSKEPNLFGLYDTLGNAWEWCWDLLDPARYGDYRVFRGGGFADKRWSVRASTRRGGGPGMKHPDVGMRVAKGAFHTGQAAQGWSAEADIERGVFSGPLPSGWTPLAE</sequence>
<dbReference type="PANTHER" id="PTHR23150">
    <property type="entry name" value="SULFATASE MODIFYING FACTOR 1, 2"/>
    <property type="match status" value="1"/>
</dbReference>
<gene>
    <name evidence="2" type="ORF">LJ757_08460</name>
</gene>
<dbReference type="SUPFAM" id="SSF56436">
    <property type="entry name" value="C-type lectin-like"/>
    <property type="match status" value="1"/>
</dbReference>
<dbReference type="EMBL" id="JAJFZV010000007">
    <property type="protein sequence ID" value="MCC3297832.1"/>
    <property type="molecule type" value="Genomic_DNA"/>
</dbReference>
<dbReference type="Pfam" id="PF03781">
    <property type="entry name" value="FGE-sulfatase"/>
    <property type="match status" value="1"/>
</dbReference>
<dbReference type="Proteomes" id="UP001139158">
    <property type="component" value="Unassembled WGS sequence"/>
</dbReference>
<accession>A0A9X1MF74</accession>
<name>A0A9X1MF74_9MICC</name>
<dbReference type="PANTHER" id="PTHR23150:SF19">
    <property type="entry name" value="FORMYLGLYCINE-GENERATING ENZYME"/>
    <property type="match status" value="1"/>
</dbReference>
<evidence type="ECO:0000259" key="1">
    <source>
        <dbReference type="Pfam" id="PF03781"/>
    </source>
</evidence>
<dbReference type="Gene3D" id="3.90.1580.10">
    <property type="entry name" value="paralog of FGE (formylglycine-generating enzyme)"/>
    <property type="match status" value="1"/>
</dbReference>
<evidence type="ECO:0000313" key="2">
    <source>
        <dbReference type="EMBL" id="MCC3297832.1"/>
    </source>
</evidence>
<dbReference type="InterPro" id="IPR016187">
    <property type="entry name" value="CTDL_fold"/>
</dbReference>
<dbReference type="InterPro" id="IPR042095">
    <property type="entry name" value="SUMF_sf"/>
</dbReference>
<organism evidence="2 3">
    <name type="scientific">Arthrobacter caoxuetaonis</name>
    <dbReference type="NCBI Taxonomy" id="2886935"/>
    <lineage>
        <taxon>Bacteria</taxon>
        <taxon>Bacillati</taxon>
        <taxon>Actinomycetota</taxon>
        <taxon>Actinomycetes</taxon>
        <taxon>Micrococcales</taxon>
        <taxon>Micrococcaceae</taxon>
        <taxon>Arthrobacter</taxon>
    </lineage>
</organism>
<keyword evidence="3" id="KW-1185">Reference proteome</keyword>
<proteinExistence type="predicted"/>
<evidence type="ECO:0000313" key="3">
    <source>
        <dbReference type="Proteomes" id="UP001139158"/>
    </source>
</evidence>
<dbReference type="GO" id="GO:0120147">
    <property type="term" value="F:formylglycine-generating oxidase activity"/>
    <property type="evidence" value="ECO:0007669"/>
    <property type="project" value="TreeGrafter"/>
</dbReference>